<evidence type="ECO:0000313" key="4">
    <source>
        <dbReference type="Proteomes" id="UP000054537"/>
    </source>
</evidence>
<dbReference type="OrthoDB" id="3628183at2"/>
<dbReference type="Gene3D" id="1.10.1780.10">
    <property type="entry name" value="Clp, N-terminal domain"/>
    <property type="match status" value="2"/>
</dbReference>
<keyword evidence="3" id="KW-0378">Hydrolase</keyword>
<keyword evidence="1" id="KW-0677">Repeat</keyword>
<dbReference type="RefSeq" id="WP_043525991.1">
    <property type="nucleotide sequence ID" value="NZ_BAABKU010000002.1"/>
</dbReference>
<evidence type="ECO:0000259" key="2">
    <source>
        <dbReference type="PROSITE" id="PS51903"/>
    </source>
</evidence>
<dbReference type="InterPro" id="IPR004176">
    <property type="entry name" value="Clp_R_N"/>
</dbReference>
<dbReference type="eggNOG" id="COG0542">
    <property type="taxonomic scope" value="Bacteria"/>
</dbReference>
<name>A0A0A6UJ60_ACTUT</name>
<sequence>MFERFTKAARAVVIDAQAQARELGHRPIGTEHTLLALTTVDMTGGDGAGAGGGYRVGNGAARVLREAGVDRDYVRAAIIRHAGDRSEAKAILDRDAEDAAALKAIGIDLEAVRAAIEENFGTGALQLVRPAPKKKGLLGRFSSATSGHVPFSPRNKKALELSLREAIRLKQNFIAPEHILLGILREGQGLAALILAERGVDFDALRDDLTRSLRAPAA</sequence>
<dbReference type="InterPro" id="IPR036628">
    <property type="entry name" value="Clp_N_dom_sf"/>
</dbReference>
<feature type="domain" description="Clp R" evidence="2">
    <location>
        <begin position="2"/>
        <end position="216"/>
    </location>
</feature>
<comment type="caution">
    <text evidence="3">The sequence shown here is derived from an EMBL/GenBank/DDBJ whole genome shotgun (WGS) entry which is preliminary data.</text>
</comment>
<reference evidence="3 4" key="1">
    <citation type="submission" date="2014-10" db="EMBL/GenBank/DDBJ databases">
        <title>Draft genome sequence of Actinoplanes utahensis NRRL 12052.</title>
        <authorList>
            <person name="Velasco-Bucheli B."/>
            <person name="del Cerro C."/>
            <person name="Hormigo D."/>
            <person name="Garcia J.L."/>
            <person name="Acebal C."/>
            <person name="Arroyo M."/>
            <person name="de la Mata I."/>
        </authorList>
    </citation>
    <scope>NUCLEOTIDE SEQUENCE [LARGE SCALE GENOMIC DNA]</scope>
    <source>
        <strain evidence="3 4">NRRL 12052</strain>
    </source>
</reference>
<organism evidence="3 4">
    <name type="scientific">Actinoplanes utahensis</name>
    <dbReference type="NCBI Taxonomy" id="1869"/>
    <lineage>
        <taxon>Bacteria</taxon>
        <taxon>Bacillati</taxon>
        <taxon>Actinomycetota</taxon>
        <taxon>Actinomycetes</taxon>
        <taxon>Micromonosporales</taxon>
        <taxon>Micromonosporaceae</taxon>
        <taxon>Actinoplanes</taxon>
    </lineage>
</organism>
<dbReference type="AlphaFoldDB" id="A0A0A6UJ60"/>
<accession>A0A0A6UJ60</accession>
<dbReference type="SUPFAM" id="SSF81923">
    <property type="entry name" value="Double Clp-N motif"/>
    <property type="match status" value="2"/>
</dbReference>
<dbReference type="GO" id="GO:0006508">
    <property type="term" value="P:proteolysis"/>
    <property type="evidence" value="ECO:0007669"/>
    <property type="project" value="UniProtKB-KW"/>
</dbReference>
<keyword evidence="3" id="KW-0645">Protease</keyword>
<keyword evidence="4" id="KW-1185">Reference proteome</keyword>
<gene>
    <name evidence="3" type="ORF">MB27_18600</name>
</gene>
<dbReference type="Pfam" id="PF02861">
    <property type="entry name" value="Clp_N"/>
    <property type="match status" value="1"/>
</dbReference>
<dbReference type="Proteomes" id="UP000054537">
    <property type="component" value="Unassembled WGS sequence"/>
</dbReference>
<dbReference type="EMBL" id="JRTT01000020">
    <property type="protein sequence ID" value="KHD76150.1"/>
    <property type="molecule type" value="Genomic_DNA"/>
</dbReference>
<evidence type="ECO:0000313" key="3">
    <source>
        <dbReference type="EMBL" id="KHD76150.1"/>
    </source>
</evidence>
<protein>
    <submittedName>
        <fullName evidence="3">Clp protease</fullName>
    </submittedName>
</protein>
<evidence type="ECO:0000256" key="1">
    <source>
        <dbReference type="PROSITE-ProRule" id="PRU01251"/>
    </source>
</evidence>
<proteinExistence type="predicted"/>
<dbReference type="PROSITE" id="PS51903">
    <property type="entry name" value="CLP_R"/>
    <property type="match status" value="1"/>
</dbReference>
<dbReference type="GO" id="GO:0008233">
    <property type="term" value="F:peptidase activity"/>
    <property type="evidence" value="ECO:0007669"/>
    <property type="project" value="UniProtKB-KW"/>
</dbReference>
<dbReference type="STRING" id="1869.MB27_18600"/>